<evidence type="ECO:0000313" key="1">
    <source>
        <dbReference type="EMBL" id="TDK31009.1"/>
    </source>
</evidence>
<evidence type="ECO:0000313" key="2">
    <source>
        <dbReference type="Proteomes" id="UP000295543"/>
    </source>
</evidence>
<gene>
    <name evidence="1" type="ORF">E2F49_11800</name>
</gene>
<sequence>MLQKEWSTRVHDHEIRVVNSLTGGTRLYIDGDCRDRNSSLFAPMWTKWLSARLVQGDPKSDLIEVRVVALLNVKAQILVNGQYMAGDRD</sequence>
<keyword evidence="2" id="KW-1185">Reference proteome</keyword>
<name>A0A4R5U926_9GAMM</name>
<dbReference type="EMBL" id="SMTG01000004">
    <property type="protein sequence ID" value="TDK31009.1"/>
    <property type="molecule type" value="Genomic_DNA"/>
</dbReference>
<comment type="caution">
    <text evidence="1">The sequence shown here is derived from an EMBL/GenBank/DDBJ whole genome shotgun (WGS) entry which is preliminary data.</text>
</comment>
<accession>A0A4R5U926</accession>
<dbReference type="RefSeq" id="WP_133394062.1">
    <property type="nucleotide sequence ID" value="NZ_SMTG01000004.1"/>
</dbReference>
<organism evidence="1 2">
    <name type="scientific">Luteimonas terrae</name>
    <dbReference type="NCBI Taxonomy" id="1530191"/>
    <lineage>
        <taxon>Bacteria</taxon>
        <taxon>Pseudomonadati</taxon>
        <taxon>Pseudomonadota</taxon>
        <taxon>Gammaproteobacteria</taxon>
        <taxon>Lysobacterales</taxon>
        <taxon>Lysobacteraceae</taxon>
        <taxon>Luteimonas</taxon>
    </lineage>
</organism>
<protein>
    <submittedName>
        <fullName evidence="1">Uncharacterized protein</fullName>
    </submittedName>
</protein>
<dbReference type="Proteomes" id="UP000295543">
    <property type="component" value="Unassembled WGS sequence"/>
</dbReference>
<dbReference type="AlphaFoldDB" id="A0A4R5U926"/>
<reference evidence="1 2" key="1">
    <citation type="submission" date="2019-03" db="EMBL/GenBank/DDBJ databases">
        <title>Luteimonas zhaokaii sp.nov., isolated from the rectal contents of Plateau pika in Yushu, Qinghai Province, China.</title>
        <authorList>
            <person name="Zhang G."/>
        </authorList>
    </citation>
    <scope>NUCLEOTIDE SEQUENCE [LARGE SCALE GENOMIC DNA]</scope>
    <source>
        <strain evidence="1 2">THG-MD21</strain>
    </source>
</reference>
<proteinExistence type="predicted"/>
<dbReference type="OrthoDB" id="7067095at2"/>